<dbReference type="SUPFAM" id="SSF52540">
    <property type="entry name" value="P-loop containing nucleoside triphosphate hydrolases"/>
    <property type="match status" value="1"/>
</dbReference>
<dbReference type="GO" id="GO:0005524">
    <property type="term" value="F:ATP binding"/>
    <property type="evidence" value="ECO:0007669"/>
    <property type="project" value="UniProtKB-KW"/>
</dbReference>
<comment type="function">
    <text evidence="4">Involved in beta-(1--&gt;2)glucan export. Transmembrane domains (TMD) form a pore in the inner membrane and the ATP-binding domain (NBD) is responsible for energy generation.</text>
</comment>
<evidence type="ECO:0000259" key="5">
    <source>
        <dbReference type="PROSITE" id="PS50893"/>
    </source>
</evidence>
<comment type="caution">
    <text evidence="6">The sequence shown here is derived from an EMBL/GenBank/DDBJ whole genome shotgun (WGS) entry which is preliminary data.</text>
</comment>
<dbReference type="SMART" id="SM00382">
    <property type="entry name" value="AAA"/>
    <property type="match status" value="1"/>
</dbReference>
<dbReference type="InterPro" id="IPR003593">
    <property type="entry name" value="AAA+_ATPase"/>
</dbReference>
<feature type="domain" description="ABC transporter" evidence="5">
    <location>
        <begin position="15"/>
        <end position="254"/>
    </location>
</feature>
<dbReference type="InterPro" id="IPR032823">
    <property type="entry name" value="BCA_ABC_TP_C"/>
</dbReference>
<reference evidence="6 7" key="1">
    <citation type="submission" date="2016-03" db="EMBL/GenBank/DDBJ databases">
        <title>Draft Genome Sequence of the Strain BR 10245 (Bradyrhizobium sp.) isolated from nodules of Centrolobium paraense.</title>
        <authorList>
            <person name="Simoes-Araujo J.L.Sr."/>
            <person name="Barauna A.C."/>
            <person name="Silva K."/>
            <person name="Zilli J.E."/>
        </authorList>
    </citation>
    <scope>NUCLEOTIDE SEQUENCE [LARGE SCALE GENOMIC DNA]</scope>
    <source>
        <strain evidence="6 7">BR 10245</strain>
    </source>
</reference>
<protein>
    <submittedName>
        <fullName evidence="6">ABC transporter ATP-binding protein</fullName>
    </submittedName>
</protein>
<proteinExistence type="predicted"/>
<dbReference type="GO" id="GO:0005886">
    <property type="term" value="C:plasma membrane"/>
    <property type="evidence" value="ECO:0007669"/>
    <property type="project" value="TreeGrafter"/>
</dbReference>
<evidence type="ECO:0000256" key="2">
    <source>
        <dbReference type="ARBA" id="ARBA00022741"/>
    </source>
</evidence>
<accession>A0A176YB58</accession>
<dbReference type="InterPro" id="IPR003439">
    <property type="entry name" value="ABC_transporter-like_ATP-bd"/>
</dbReference>
<gene>
    <name evidence="6" type="ORF">AYJ54_32955</name>
</gene>
<dbReference type="Pfam" id="PF12399">
    <property type="entry name" value="BCA_ABC_TP_C"/>
    <property type="match status" value="1"/>
</dbReference>
<evidence type="ECO:0000313" key="7">
    <source>
        <dbReference type="Proteomes" id="UP000076959"/>
    </source>
</evidence>
<dbReference type="EMBL" id="LUUB01000118">
    <property type="protein sequence ID" value="OAE99691.1"/>
    <property type="molecule type" value="Genomic_DNA"/>
</dbReference>
<keyword evidence="2" id="KW-0547">Nucleotide-binding</keyword>
<dbReference type="Gene3D" id="3.40.50.300">
    <property type="entry name" value="P-loop containing nucleotide triphosphate hydrolases"/>
    <property type="match status" value="1"/>
</dbReference>
<sequence>MTMSEASTAASELLLDARGVTKRFGGFVALNNVDLVVRPGERLGLIGPNGSGKSTLTNCLCGALRTDGGSISFAGRAIDKLSSYQRARLGLGRSFQLPRPFHSLSLLDNLRIPLVYAVNARGGTHLSEQQIRARSTELLGEFGLGGKLHRLPGDLTQVEMRKLELARAMATDPTLLVSDEALAGLSHSEVDEILALLLALNKRDVAVIFIEHIMRAVMAFSERLVVLVAGEKIADGEPKDVIADERVIGAYLGQ</sequence>
<dbReference type="Proteomes" id="UP000076959">
    <property type="component" value="Unassembled WGS sequence"/>
</dbReference>
<keyword evidence="3 6" id="KW-0067">ATP-binding</keyword>
<dbReference type="STRING" id="1505087.AYJ54_32955"/>
<dbReference type="RefSeq" id="WP_063708335.1">
    <property type="nucleotide sequence ID" value="NZ_LUUB01000118.1"/>
</dbReference>
<dbReference type="GO" id="GO:0016887">
    <property type="term" value="F:ATP hydrolysis activity"/>
    <property type="evidence" value="ECO:0007669"/>
    <property type="project" value="InterPro"/>
</dbReference>
<evidence type="ECO:0000256" key="1">
    <source>
        <dbReference type="ARBA" id="ARBA00022448"/>
    </source>
</evidence>
<evidence type="ECO:0000313" key="6">
    <source>
        <dbReference type="EMBL" id="OAE99691.1"/>
    </source>
</evidence>
<keyword evidence="7" id="KW-1185">Reference proteome</keyword>
<name>A0A176YB58_9BRAD</name>
<dbReference type="CDD" id="cd03219">
    <property type="entry name" value="ABC_Mj1267_LivG_branched"/>
    <property type="match status" value="1"/>
</dbReference>
<dbReference type="PROSITE" id="PS50893">
    <property type="entry name" value="ABC_TRANSPORTER_2"/>
    <property type="match status" value="1"/>
</dbReference>
<dbReference type="Pfam" id="PF00005">
    <property type="entry name" value="ABC_tran"/>
    <property type="match status" value="1"/>
</dbReference>
<keyword evidence="1" id="KW-0813">Transport</keyword>
<dbReference type="AlphaFoldDB" id="A0A176YB58"/>
<dbReference type="InterPro" id="IPR051120">
    <property type="entry name" value="ABC_AA/LPS_Transport"/>
</dbReference>
<dbReference type="PANTHER" id="PTHR45772">
    <property type="entry name" value="CONSERVED COMPONENT OF ABC TRANSPORTER FOR NATURAL AMINO ACIDS-RELATED"/>
    <property type="match status" value="1"/>
</dbReference>
<dbReference type="InterPro" id="IPR027417">
    <property type="entry name" value="P-loop_NTPase"/>
</dbReference>
<evidence type="ECO:0000256" key="4">
    <source>
        <dbReference type="ARBA" id="ARBA00024722"/>
    </source>
</evidence>
<dbReference type="OrthoDB" id="9779872at2"/>
<organism evidence="6 7">
    <name type="scientific">Bradyrhizobium centrolobii</name>
    <dbReference type="NCBI Taxonomy" id="1505087"/>
    <lineage>
        <taxon>Bacteria</taxon>
        <taxon>Pseudomonadati</taxon>
        <taxon>Pseudomonadota</taxon>
        <taxon>Alphaproteobacteria</taxon>
        <taxon>Hyphomicrobiales</taxon>
        <taxon>Nitrobacteraceae</taxon>
        <taxon>Bradyrhizobium</taxon>
    </lineage>
</organism>
<evidence type="ECO:0000256" key="3">
    <source>
        <dbReference type="ARBA" id="ARBA00022840"/>
    </source>
</evidence>